<gene>
    <name evidence="2" type="ORF">BDQ12DRAFT_60001</name>
</gene>
<evidence type="ECO:0000313" key="3">
    <source>
        <dbReference type="Proteomes" id="UP000308652"/>
    </source>
</evidence>
<evidence type="ECO:0000313" key="2">
    <source>
        <dbReference type="EMBL" id="TFK39543.1"/>
    </source>
</evidence>
<dbReference type="STRING" id="68775.A0A5C3M458"/>
<dbReference type="EMBL" id="ML213599">
    <property type="protein sequence ID" value="TFK39543.1"/>
    <property type="molecule type" value="Genomic_DNA"/>
</dbReference>
<keyword evidence="2" id="KW-0418">Kinase</keyword>
<name>A0A5C3M458_9AGAR</name>
<proteinExistence type="predicted"/>
<dbReference type="Proteomes" id="UP000308652">
    <property type="component" value="Unassembled WGS sequence"/>
</dbReference>
<dbReference type="GO" id="GO:0007165">
    <property type="term" value="P:signal transduction"/>
    <property type="evidence" value="ECO:0007669"/>
    <property type="project" value="TreeGrafter"/>
</dbReference>
<dbReference type="SUPFAM" id="SSF56112">
    <property type="entry name" value="Protein kinase-like (PK-like)"/>
    <property type="match status" value="1"/>
</dbReference>
<feature type="domain" description="Protein kinase" evidence="1">
    <location>
        <begin position="1"/>
        <end position="279"/>
    </location>
</feature>
<dbReference type="GO" id="GO:0005524">
    <property type="term" value="F:ATP binding"/>
    <property type="evidence" value="ECO:0007669"/>
    <property type="project" value="InterPro"/>
</dbReference>
<dbReference type="InterPro" id="IPR052751">
    <property type="entry name" value="Plant_MAPKKK"/>
</dbReference>
<keyword evidence="3" id="KW-1185">Reference proteome</keyword>
<dbReference type="Pfam" id="PF00069">
    <property type="entry name" value="Pkinase"/>
    <property type="match status" value="1"/>
</dbReference>
<dbReference type="OrthoDB" id="3248549at2759"/>
<accession>A0A5C3M458</accession>
<dbReference type="InterPro" id="IPR011009">
    <property type="entry name" value="Kinase-like_dom_sf"/>
</dbReference>
<protein>
    <submittedName>
        <fullName evidence="2">Kinase-like domain-containing protein</fullName>
    </submittedName>
</protein>
<dbReference type="GO" id="GO:0004672">
    <property type="term" value="F:protein kinase activity"/>
    <property type="evidence" value="ECO:0007669"/>
    <property type="project" value="InterPro"/>
</dbReference>
<dbReference type="InterPro" id="IPR000719">
    <property type="entry name" value="Prot_kinase_dom"/>
</dbReference>
<dbReference type="AlphaFoldDB" id="A0A5C3M458"/>
<dbReference type="PROSITE" id="PS50011">
    <property type="entry name" value="PROTEIN_KINASE_DOM"/>
    <property type="match status" value="1"/>
</dbReference>
<evidence type="ECO:0000259" key="1">
    <source>
        <dbReference type="PROSITE" id="PS50011"/>
    </source>
</evidence>
<organism evidence="2 3">
    <name type="scientific">Crucibulum laeve</name>
    <dbReference type="NCBI Taxonomy" id="68775"/>
    <lineage>
        <taxon>Eukaryota</taxon>
        <taxon>Fungi</taxon>
        <taxon>Dikarya</taxon>
        <taxon>Basidiomycota</taxon>
        <taxon>Agaricomycotina</taxon>
        <taxon>Agaricomycetes</taxon>
        <taxon>Agaricomycetidae</taxon>
        <taxon>Agaricales</taxon>
        <taxon>Agaricineae</taxon>
        <taxon>Nidulariaceae</taxon>
        <taxon>Crucibulum</taxon>
    </lineage>
</organism>
<keyword evidence="2" id="KW-0808">Transferase</keyword>
<reference evidence="2 3" key="1">
    <citation type="journal article" date="2019" name="Nat. Ecol. Evol.">
        <title>Megaphylogeny resolves global patterns of mushroom evolution.</title>
        <authorList>
            <person name="Varga T."/>
            <person name="Krizsan K."/>
            <person name="Foldi C."/>
            <person name="Dima B."/>
            <person name="Sanchez-Garcia M."/>
            <person name="Sanchez-Ramirez S."/>
            <person name="Szollosi G.J."/>
            <person name="Szarkandi J.G."/>
            <person name="Papp V."/>
            <person name="Albert L."/>
            <person name="Andreopoulos W."/>
            <person name="Angelini C."/>
            <person name="Antonin V."/>
            <person name="Barry K.W."/>
            <person name="Bougher N.L."/>
            <person name="Buchanan P."/>
            <person name="Buyck B."/>
            <person name="Bense V."/>
            <person name="Catcheside P."/>
            <person name="Chovatia M."/>
            <person name="Cooper J."/>
            <person name="Damon W."/>
            <person name="Desjardin D."/>
            <person name="Finy P."/>
            <person name="Geml J."/>
            <person name="Haridas S."/>
            <person name="Hughes K."/>
            <person name="Justo A."/>
            <person name="Karasinski D."/>
            <person name="Kautmanova I."/>
            <person name="Kiss B."/>
            <person name="Kocsube S."/>
            <person name="Kotiranta H."/>
            <person name="LaButti K.M."/>
            <person name="Lechner B.E."/>
            <person name="Liimatainen K."/>
            <person name="Lipzen A."/>
            <person name="Lukacs Z."/>
            <person name="Mihaltcheva S."/>
            <person name="Morgado L.N."/>
            <person name="Niskanen T."/>
            <person name="Noordeloos M.E."/>
            <person name="Ohm R.A."/>
            <person name="Ortiz-Santana B."/>
            <person name="Ovrebo C."/>
            <person name="Racz N."/>
            <person name="Riley R."/>
            <person name="Savchenko A."/>
            <person name="Shiryaev A."/>
            <person name="Soop K."/>
            <person name="Spirin V."/>
            <person name="Szebenyi C."/>
            <person name="Tomsovsky M."/>
            <person name="Tulloss R.E."/>
            <person name="Uehling J."/>
            <person name="Grigoriev I.V."/>
            <person name="Vagvolgyi C."/>
            <person name="Papp T."/>
            <person name="Martin F.M."/>
            <person name="Miettinen O."/>
            <person name="Hibbett D.S."/>
            <person name="Nagy L.G."/>
        </authorList>
    </citation>
    <scope>NUCLEOTIDE SEQUENCE [LARGE SCALE GENOMIC DNA]</scope>
    <source>
        <strain evidence="2 3">CBS 166.37</strain>
    </source>
</reference>
<dbReference type="PANTHER" id="PTHR48011">
    <property type="entry name" value="CCR4-NOT TRANSCRIPTIONAL COMPLEX SUBUNIT CAF120-RELATED"/>
    <property type="match status" value="1"/>
</dbReference>
<dbReference type="Gene3D" id="1.10.510.10">
    <property type="entry name" value="Transferase(Phosphotransferase) domain 1"/>
    <property type="match status" value="1"/>
</dbReference>
<sequence>MKEITLTSYGACRITPIPKSSIQDFKWRMEAWLKRQRSKGHGSAFMLNIYGVSFDATDPVLRMVSECPSSSLMEYLQQHPSDENFKAKSVQQIAAGLAHIHENVGDGWGLVHGDIRGDNIWVREGDGGVTCCIGPFCLEGRPKYDTRQTLARWIAPEIVSPGMLPTTMDNYHVYREGNFTKESDVFALGCTIIEIYTGSPPEPVRSAGATTSDMKSLRALNSTRSRTEQYLLPNWIAIIPSPAHSSESTVAVNLWKLLDNMLSFAPTDRDTSYAISNILHGDKLAANIPNRAPFGTAKSLQRQCSRKMEAELSEWAYSTGQKLVTTISTKLGRSQPGSPS</sequence>
<dbReference type="PANTHER" id="PTHR48011:SF4">
    <property type="entry name" value="MITOGEN-ACTIVATED PROTEIN KINASE KINASE KINASE 19"/>
    <property type="match status" value="1"/>
</dbReference>